<gene>
    <name evidence="2" type="ORF">QWZ14_28620</name>
</gene>
<evidence type="ECO:0000259" key="1">
    <source>
        <dbReference type="Pfam" id="PF20091"/>
    </source>
</evidence>
<dbReference type="Proteomes" id="UP001529369">
    <property type="component" value="Unassembled WGS sequence"/>
</dbReference>
<dbReference type="RefSeq" id="WP_290320471.1">
    <property type="nucleotide sequence ID" value="NZ_JAUFPN010000206.1"/>
</dbReference>
<keyword evidence="3" id="KW-1185">Reference proteome</keyword>
<proteinExistence type="predicted"/>
<keyword evidence="2" id="KW-0378">Hydrolase</keyword>
<organism evidence="2 3">
    <name type="scientific">Paeniroseomonas aquatica</name>
    <dbReference type="NCBI Taxonomy" id="373043"/>
    <lineage>
        <taxon>Bacteria</taxon>
        <taxon>Pseudomonadati</taxon>
        <taxon>Pseudomonadota</taxon>
        <taxon>Alphaproteobacteria</taxon>
        <taxon>Acetobacterales</taxon>
        <taxon>Acetobacteraceae</taxon>
        <taxon>Paeniroseomonas</taxon>
    </lineage>
</organism>
<dbReference type="GO" id="GO:0016787">
    <property type="term" value="F:hydrolase activity"/>
    <property type="evidence" value="ECO:0007669"/>
    <property type="project" value="UniProtKB-KW"/>
</dbReference>
<reference evidence="3" key="1">
    <citation type="journal article" date="2019" name="Int. J. Syst. Evol. Microbiol.">
        <title>The Global Catalogue of Microorganisms (GCM) 10K type strain sequencing project: providing services to taxonomists for standard genome sequencing and annotation.</title>
        <authorList>
            <consortium name="The Broad Institute Genomics Platform"/>
            <consortium name="The Broad Institute Genome Sequencing Center for Infectious Disease"/>
            <person name="Wu L."/>
            <person name="Ma J."/>
        </authorList>
    </citation>
    <scope>NUCLEOTIDE SEQUENCE [LARGE SCALE GENOMIC DNA]</scope>
    <source>
        <strain evidence="3">CECT 7131</strain>
    </source>
</reference>
<evidence type="ECO:0000313" key="3">
    <source>
        <dbReference type="Proteomes" id="UP001529369"/>
    </source>
</evidence>
<name>A0ABT8AF25_9PROT</name>
<evidence type="ECO:0000313" key="2">
    <source>
        <dbReference type="EMBL" id="MDN3568362.1"/>
    </source>
</evidence>
<dbReference type="EMBL" id="JAUFPN010000206">
    <property type="protein sequence ID" value="MDN3568362.1"/>
    <property type="molecule type" value="Genomic_DNA"/>
</dbReference>
<protein>
    <submittedName>
        <fullName evidence="2">Alpha/beta hydrolase domain-containing protein</fullName>
    </submittedName>
</protein>
<comment type="caution">
    <text evidence="2">The sequence shown here is derived from an EMBL/GenBank/DDBJ whole genome shotgun (WGS) entry which is preliminary data.</text>
</comment>
<sequence>MDGLTLQARLPFAEGQSFGATGPYELLLGRARYAVDPRAPGNAPITDLALAPRDADGLIRFEGDVQILRPVDLARGNRRLFFDWGNRGNKRCLQYFNDAPGSNLPLAEEHAGNGYLMRRGYSIVWGAWQGDLLPGNGWVILDAPVAMRDGAPVTGTVRAEFIGQEGVNTFPLGVYTSTYSHPAVDGPATLTRRRYPWAPREAVPAGEWQFGRHEAGMGLEVFGRDSIVAPSRRHLHMPAGFRPGWIYELVYTAEAPRVLGLGHAAVRDLVSWLRHDATAANPLRGAVDKAYGWGRSQTGRTIRDFLHAGFNADAAGRRVFDGLLPHVAGAGRLFIGRFANLTVPAGQQYEDHDNAADAFPFSYAETTDHLTGATDAILKRPATDPLVMHSQSATEYWQRRGSLVHTTTQGEDLPQPEGVRIYHWCSSQHAANPRLTKPATGPFLNTENVVWTSMLFRALLEAMDAWATDGTPPPPSAMPRRADGTAATMAEWRGRFPAIPGVAVPRGPSDFPLYDFGLEAGVQTILPPRVADAAGYAVLVPAVDADGNDLGGVRAPMVAAPLATYTAWNLRARGNAAGALHEYTGSTIPFAETEAERDATGDPRPSVQARYGDAAGYVAAITAAAEALVAQRLMLAEDLPRGARAAARWHAPRHDVGLG</sequence>
<dbReference type="Pfam" id="PF20091">
    <property type="entry name" value="Abhydrolase_10"/>
    <property type="match status" value="1"/>
</dbReference>
<feature type="domain" description="Alpha/beta hydrolase" evidence="1">
    <location>
        <begin position="259"/>
        <end position="638"/>
    </location>
</feature>
<accession>A0ABT8AF25</accession>
<dbReference type="InterPro" id="IPR045394">
    <property type="entry name" value="Abhydrolase_dom"/>
</dbReference>